<evidence type="ECO:0000256" key="14">
    <source>
        <dbReference type="PIRSR" id="PIRSR036684-3"/>
    </source>
</evidence>
<evidence type="ECO:0000256" key="4">
    <source>
        <dbReference type="ARBA" id="ARBA00008756"/>
    </source>
</evidence>
<evidence type="ECO:0000256" key="6">
    <source>
        <dbReference type="ARBA" id="ARBA00023002"/>
    </source>
</evidence>
<dbReference type="Pfam" id="PF00390">
    <property type="entry name" value="malic"/>
    <property type="match status" value="1"/>
</dbReference>
<dbReference type="SUPFAM" id="SSF53659">
    <property type="entry name" value="Isocitrate/Isopropylmalate dehydrogenase-like"/>
    <property type="match status" value="1"/>
</dbReference>
<evidence type="ECO:0000256" key="13">
    <source>
        <dbReference type="PIRSR" id="PIRSR036684-2"/>
    </source>
</evidence>
<gene>
    <name evidence="17" type="ORF">E3U44_16525</name>
</gene>
<feature type="domain" description="Malic enzyme NAD-binding" evidence="15">
    <location>
        <begin position="161"/>
        <end position="404"/>
    </location>
</feature>
<dbReference type="GO" id="GO:0016746">
    <property type="term" value="F:acyltransferase activity"/>
    <property type="evidence" value="ECO:0007669"/>
    <property type="project" value="InterPro"/>
</dbReference>
<reference evidence="17 18" key="1">
    <citation type="submission" date="2019-03" db="EMBL/GenBank/DDBJ databases">
        <title>The genome sequence of Nitrosococcus wardiae strain D1FHST reveals the archetypal metabolic capacity of ammonia-oxidizing Gammaproteobacteria.</title>
        <authorList>
            <person name="Wang L."/>
            <person name="Lim C.K."/>
            <person name="Hanson T.E."/>
            <person name="Dang H."/>
            <person name="Klotz M.G."/>
        </authorList>
    </citation>
    <scope>NUCLEOTIDE SEQUENCE [LARGE SCALE GENOMIC DNA]</scope>
    <source>
        <strain evidence="17 18">D1FHS</strain>
    </source>
</reference>
<dbReference type="EC" id="1.1.1.40" evidence="8"/>
<feature type="binding site" evidence="14">
    <location>
        <position position="160"/>
    </location>
    <ligand>
        <name>a divalent metal cation</name>
        <dbReference type="ChEBI" id="CHEBI:60240"/>
    </ligand>
</feature>
<dbReference type="PANTHER" id="PTHR43237">
    <property type="entry name" value="NADP-DEPENDENT MALIC ENZYME"/>
    <property type="match status" value="1"/>
</dbReference>
<sequence>MISRDEALEYHRRGRAGKLEITPSKPCLTQRDLALAYSPGVAEPCREIYQSPDDVYLYTGKGNLVAVVTNGSAVLGLGPLGPLASKPVMEGKGVLFKRFADIDVFDIELNASTAEEVIQACRLLEPTFGGINLEDIAAPDCFYIEEQLKETLAIPVFHDDQHGTAIISGAALLNACELVDKRLDEIKLVINGAGAAGIACAKFYLILGVSPENLLLCDSKGVLYEGRQDLVPDHPRYNSYKAQFIRPSQAHTLEEALRGADVFCGLSIANVVTPEMVRSMGDNPIIFAMANPDPEITYPDALAARPDVIMATGRSDYPNQVNNVLGFPFIFRGALDVRAHTINEAMKIAAAQALAALAKEGVPETVCRAYGMEKIEFGREYLIPKPFDPRVLLQVTIAVAKAAAESGAARAPIRDFETYREQLERRLGRSKEVMRQVINKAKRRSQMAVQSLEPEHPPTEKPAALAPIRIAFPEGDDERIIRAASRIVEEGIGEPVLFGNSREIQAKAKQLGVNLQPMELLDPETHPLREDLAQRFFTMRARKGVTLAEARRHMLRRHYYAPMLLLQGEMDAVVCGETYHYPDSIRPALQILPLDKGIRHASGLYMLLFKNQLIFCADTTVNITPDAETLAEIALSAADTARRFDIEPRIALLSFSNFGSVKHALVDLVQEAVEMVHRRRPDLVIDGEMQADTATNEAILHSTYPFSRLKEGANVLIFPDLTSGNIAYKLLVELGGAEAIGPILMGLSKPYHVLQRDASVDAIVNIAAIAAVQAQEMELQTRSA</sequence>
<comment type="similarity">
    <text evidence="4">In the C-terminal section; belongs to the phosphate acetyltransferase and butyryltransferase family.</text>
</comment>
<dbReference type="InterPro" id="IPR012302">
    <property type="entry name" value="Malic_NAD-bd"/>
</dbReference>
<feature type="domain" description="Malic enzyme N-terminal" evidence="16">
    <location>
        <begin position="16"/>
        <end position="149"/>
    </location>
</feature>
<dbReference type="InterPro" id="IPR012301">
    <property type="entry name" value="Malic_N_dom"/>
</dbReference>
<comment type="catalytic activity">
    <reaction evidence="10">
        <text>(S)-malate + NADP(+) = pyruvate + CO2 + NADPH</text>
        <dbReference type="Rhea" id="RHEA:18253"/>
        <dbReference type="ChEBI" id="CHEBI:15361"/>
        <dbReference type="ChEBI" id="CHEBI:15589"/>
        <dbReference type="ChEBI" id="CHEBI:16526"/>
        <dbReference type="ChEBI" id="CHEBI:57783"/>
        <dbReference type="ChEBI" id="CHEBI:58349"/>
        <dbReference type="EC" id="1.1.1.40"/>
    </reaction>
</comment>
<keyword evidence="6" id="KW-0560">Oxidoreductase</keyword>
<feature type="binding site" evidence="13">
    <location>
        <position position="135"/>
    </location>
    <ligand>
        <name>a divalent metal cation</name>
        <dbReference type="ChEBI" id="CHEBI:60240"/>
    </ligand>
</feature>
<dbReference type="Pfam" id="PF01515">
    <property type="entry name" value="PTA_PTB"/>
    <property type="match status" value="1"/>
</dbReference>
<evidence type="ECO:0000256" key="1">
    <source>
        <dbReference type="ARBA" id="ARBA00001936"/>
    </source>
</evidence>
<evidence type="ECO:0000256" key="12">
    <source>
        <dbReference type="PIRSR" id="PIRSR036684-1"/>
    </source>
</evidence>
<feature type="binding site" evidence="13">
    <location>
        <position position="134"/>
    </location>
    <ligand>
        <name>a divalent metal cation</name>
        <dbReference type="ChEBI" id="CHEBI:60240"/>
    </ligand>
</feature>
<dbReference type="FunFam" id="3.40.50.720:FF:000095">
    <property type="entry name" value="NADP-dependent malic enzyme"/>
    <property type="match status" value="1"/>
</dbReference>
<evidence type="ECO:0000256" key="3">
    <source>
        <dbReference type="ARBA" id="ARBA00007686"/>
    </source>
</evidence>
<evidence type="ECO:0000256" key="9">
    <source>
        <dbReference type="ARBA" id="ARBA00040273"/>
    </source>
</evidence>
<dbReference type="PIRSF" id="PIRSF036684">
    <property type="entry name" value="ME_PTA"/>
    <property type="match status" value="1"/>
</dbReference>
<accession>A0A4P7C2I0</accession>
<dbReference type="EMBL" id="CP038033">
    <property type="protein sequence ID" value="QBQ55939.1"/>
    <property type="molecule type" value="Genomic_DNA"/>
</dbReference>
<dbReference type="GO" id="GO:0004473">
    <property type="term" value="F:malate dehydrogenase (decarboxylating) (NADP+) activity"/>
    <property type="evidence" value="ECO:0007669"/>
    <property type="project" value="UniProtKB-EC"/>
</dbReference>
<dbReference type="InterPro" id="IPR045213">
    <property type="entry name" value="Malic_NAD-bd_bact_type"/>
</dbReference>
<comment type="similarity">
    <text evidence="3">In the N-terminal section; belongs to the malic enzymes family.</text>
</comment>
<evidence type="ECO:0000313" key="18">
    <source>
        <dbReference type="Proteomes" id="UP000294325"/>
    </source>
</evidence>
<evidence type="ECO:0000259" key="16">
    <source>
        <dbReference type="SMART" id="SM01274"/>
    </source>
</evidence>
<keyword evidence="14" id="KW-0521">NADP</keyword>
<keyword evidence="7" id="KW-0511">Multifunctional enzyme</keyword>
<dbReference type="InterPro" id="IPR042112">
    <property type="entry name" value="P_AcTrfase_dom2"/>
</dbReference>
<dbReference type="Pfam" id="PF03949">
    <property type="entry name" value="Malic_M"/>
    <property type="match status" value="1"/>
</dbReference>
<dbReference type="SUPFAM" id="SSF53223">
    <property type="entry name" value="Aminoacid dehydrogenase-like, N-terminal domain"/>
    <property type="match status" value="1"/>
</dbReference>
<dbReference type="InterPro" id="IPR012188">
    <property type="entry name" value="ME_PTA"/>
</dbReference>
<dbReference type="CDD" id="cd05311">
    <property type="entry name" value="NAD_bind_2_malic_enz"/>
    <property type="match status" value="1"/>
</dbReference>
<proteinExistence type="inferred from homology"/>
<dbReference type="Gene3D" id="3.40.50.10950">
    <property type="match status" value="1"/>
</dbReference>
<evidence type="ECO:0000256" key="5">
    <source>
        <dbReference type="ARBA" id="ARBA00022723"/>
    </source>
</evidence>
<dbReference type="GO" id="GO:0046872">
    <property type="term" value="F:metal ion binding"/>
    <property type="evidence" value="ECO:0007669"/>
    <property type="project" value="UniProtKB-KW"/>
</dbReference>
<evidence type="ECO:0000256" key="11">
    <source>
        <dbReference type="ARBA" id="ARBA00051384"/>
    </source>
</evidence>
<protein>
    <recommendedName>
        <fullName evidence="9">NADP-dependent malic enzyme</fullName>
        <ecNumber evidence="8">1.1.1.40</ecNumber>
    </recommendedName>
</protein>
<comment type="cofactor">
    <cofactor evidence="2">
        <name>Mg(2+)</name>
        <dbReference type="ChEBI" id="CHEBI:18420"/>
    </cofactor>
</comment>
<name>A0A4P7C2I0_9GAMM</name>
<dbReference type="KEGG" id="nwr:E3U44_16525"/>
<feature type="binding site" evidence="14">
    <location>
        <position position="291"/>
    </location>
    <ligand>
        <name>a divalent metal cation</name>
        <dbReference type="ChEBI" id="CHEBI:60240"/>
    </ligand>
</feature>
<evidence type="ECO:0000256" key="7">
    <source>
        <dbReference type="ARBA" id="ARBA00023268"/>
    </source>
</evidence>
<evidence type="ECO:0000259" key="15">
    <source>
        <dbReference type="SMART" id="SM00919"/>
    </source>
</evidence>
<dbReference type="InterPro" id="IPR051674">
    <property type="entry name" value="Malate_Decarboxylase"/>
</dbReference>
<dbReference type="OrthoDB" id="9805787at2"/>
<feature type="binding site" evidence="14">
    <location>
        <begin position="74"/>
        <end position="81"/>
    </location>
    <ligand>
        <name>NADP(+)</name>
        <dbReference type="ChEBI" id="CHEBI:58349"/>
    </ligand>
</feature>
<keyword evidence="18" id="KW-1185">Reference proteome</keyword>
<evidence type="ECO:0000256" key="2">
    <source>
        <dbReference type="ARBA" id="ARBA00001946"/>
    </source>
</evidence>
<dbReference type="InterPro" id="IPR002505">
    <property type="entry name" value="PTA_PTB"/>
</dbReference>
<dbReference type="Gene3D" id="3.40.50.10380">
    <property type="entry name" value="Malic enzyme, N-terminal domain"/>
    <property type="match status" value="1"/>
</dbReference>
<dbReference type="Proteomes" id="UP000294325">
    <property type="component" value="Chromosome"/>
</dbReference>
<dbReference type="FunFam" id="3.40.50.10380:FF:000003">
    <property type="entry name" value="NADP-dependent malic enzyme"/>
    <property type="match status" value="1"/>
</dbReference>
<evidence type="ECO:0000256" key="10">
    <source>
        <dbReference type="ARBA" id="ARBA00050924"/>
    </source>
</evidence>
<dbReference type="SMART" id="SM01274">
    <property type="entry name" value="malic"/>
    <property type="match status" value="1"/>
</dbReference>
<organism evidence="17 18">
    <name type="scientific">Nitrosococcus wardiae</name>
    <dbReference type="NCBI Taxonomy" id="1814290"/>
    <lineage>
        <taxon>Bacteria</taxon>
        <taxon>Pseudomonadati</taxon>
        <taxon>Pseudomonadota</taxon>
        <taxon>Gammaproteobacteria</taxon>
        <taxon>Chromatiales</taxon>
        <taxon>Chromatiaceae</taxon>
        <taxon>Nitrosococcus</taxon>
    </lineage>
</organism>
<dbReference type="SUPFAM" id="SSF51735">
    <property type="entry name" value="NAD(P)-binding Rossmann-fold domains"/>
    <property type="match status" value="1"/>
</dbReference>
<dbReference type="InterPro" id="IPR036291">
    <property type="entry name" value="NAD(P)-bd_dom_sf"/>
</dbReference>
<evidence type="ECO:0000313" key="17">
    <source>
        <dbReference type="EMBL" id="QBQ55939.1"/>
    </source>
</evidence>
<comment type="cofactor">
    <cofactor evidence="1">
        <name>Mn(2+)</name>
        <dbReference type="ChEBI" id="CHEBI:29035"/>
    </cofactor>
</comment>
<comment type="catalytic activity">
    <reaction evidence="11">
        <text>oxaloacetate + H(+) = pyruvate + CO2</text>
        <dbReference type="Rhea" id="RHEA:15641"/>
        <dbReference type="ChEBI" id="CHEBI:15361"/>
        <dbReference type="ChEBI" id="CHEBI:15378"/>
        <dbReference type="ChEBI" id="CHEBI:16452"/>
        <dbReference type="ChEBI" id="CHEBI:16526"/>
        <dbReference type="EC" id="1.1.1.40"/>
    </reaction>
</comment>
<dbReference type="InterPro" id="IPR046346">
    <property type="entry name" value="Aminoacid_DH-like_N_sf"/>
</dbReference>
<keyword evidence="5 13" id="KW-0479">Metal-binding</keyword>
<dbReference type="RefSeq" id="WP_134359194.1">
    <property type="nucleotide sequence ID" value="NZ_CP038033.1"/>
</dbReference>
<feature type="active site" description="Proton acceptor" evidence="12">
    <location>
        <position position="92"/>
    </location>
</feature>
<dbReference type="InterPro" id="IPR037062">
    <property type="entry name" value="Malic_N_dom_sf"/>
</dbReference>
<dbReference type="PANTHER" id="PTHR43237:SF4">
    <property type="entry name" value="NADP-DEPENDENT MALIC ENZYME"/>
    <property type="match status" value="1"/>
</dbReference>
<dbReference type="AlphaFoldDB" id="A0A4P7C2I0"/>
<dbReference type="Gene3D" id="3.40.50.720">
    <property type="entry name" value="NAD(P)-binding Rossmann-like Domain"/>
    <property type="match status" value="1"/>
</dbReference>
<dbReference type="SMART" id="SM00919">
    <property type="entry name" value="Malic_M"/>
    <property type="match status" value="1"/>
</dbReference>
<dbReference type="GO" id="GO:0051287">
    <property type="term" value="F:NAD binding"/>
    <property type="evidence" value="ECO:0007669"/>
    <property type="project" value="InterPro"/>
</dbReference>
<dbReference type="GO" id="GO:0006108">
    <property type="term" value="P:malate metabolic process"/>
    <property type="evidence" value="ECO:0007669"/>
    <property type="project" value="InterPro"/>
</dbReference>
<evidence type="ECO:0000256" key="8">
    <source>
        <dbReference type="ARBA" id="ARBA00038964"/>
    </source>
</evidence>
<dbReference type="InterPro" id="IPR042113">
    <property type="entry name" value="P_AcTrfase_dom1"/>
</dbReference>
<dbReference type="Gene3D" id="3.40.50.10750">
    <property type="entry name" value="Isocitrate/Isopropylmalate dehydrogenase-like"/>
    <property type="match status" value="1"/>
</dbReference>